<evidence type="ECO:0000256" key="8">
    <source>
        <dbReference type="ARBA" id="ARBA00023136"/>
    </source>
</evidence>
<protein>
    <submittedName>
        <fullName evidence="16">TonB-dependent receptor</fullName>
    </submittedName>
</protein>
<reference evidence="16 17" key="1">
    <citation type="submission" date="2020-03" db="EMBL/GenBank/DDBJ databases">
        <authorList>
            <person name="Zhu W."/>
        </authorList>
    </citation>
    <scope>NUCLEOTIDE SEQUENCE [LARGE SCALE GENOMIC DNA]</scope>
    <source>
        <strain evidence="16 17">185</strain>
    </source>
</reference>
<dbReference type="PANTHER" id="PTHR30069">
    <property type="entry name" value="TONB-DEPENDENT OUTER MEMBRANE RECEPTOR"/>
    <property type="match status" value="1"/>
</dbReference>
<feature type="domain" description="TonB-dependent receptor plug" evidence="15">
    <location>
        <begin position="54"/>
        <end position="167"/>
    </location>
</feature>
<dbReference type="Gene3D" id="2.170.130.10">
    <property type="entry name" value="TonB-dependent receptor, plug domain"/>
    <property type="match status" value="1"/>
</dbReference>
<dbReference type="Proteomes" id="UP000501939">
    <property type="component" value="Chromosome"/>
</dbReference>
<evidence type="ECO:0000256" key="5">
    <source>
        <dbReference type="ARBA" id="ARBA00022692"/>
    </source>
</evidence>
<dbReference type="CDD" id="cd01347">
    <property type="entry name" value="ligand_gated_channel"/>
    <property type="match status" value="1"/>
</dbReference>
<dbReference type="Pfam" id="PF00593">
    <property type="entry name" value="TonB_dep_Rec_b-barrel"/>
    <property type="match status" value="1"/>
</dbReference>
<dbReference type="InterPro" id="IPR039426">
    <property type="entry name" value="TonB-dep_rcpt-like"/>
</dbReference>
<evidence type="ECO:0000313" key="16">
    <source>
        <dbReference type="EMBL" id="QIO08464.1"/>
    </source>
</evidence>
<dbReference type="GO" id="GO:0015344">
    <property type="term" value="F:siderophore uptake transmembrane transporter activity"/>
    <property type="evidence" value="ECO:0007669"/>
    <property type="project" value="TreeGrafter"/>
</dbReference>
<feature type="domain" description="TonB-dependent receptor-like beta-barrel" evidence="14">
    <location>
        <begin position="259"/>
        <end position="676"/>
    </location>
</feature>
<dbReference type="PANTHER" id="PTHR30069:SF29">
    <property type="entry name" value="HEMOGLOBIN AND HEMOGLOBIN-HAPTOGLOBIN-BINDING PROTEIN 1-RELATED"/>
    <property type="match status" value="1"/>
</dbReference>
<evidence type="ECO:0000256" key="10">
    <source>
        <dbReference type="ARBA" id="ARBA00023237"/>
    </source>
</evidence>
<evidence type="ECO:0000313" key="17">
    <source>
        <dbReference type="Proteomes" id="UP000501939"/>
    </source>
</evidence>
<dbReference type="InterPro" id="IPR036942">
    <property type="entry name" value="Beta-barrel_TonB_sf"/>
</dbReference>
<dbReference type="InterPro" id="IPR012910">
    <property type="entry name" value="Plug_dom"/>
</dbReference>
<evidence type="ECO:0000256" key="12">
    <source>
        <dbReference type="PROSITE-ProRule" id="PRU10143"/>
    </source>
</evidence>
<evidence type="ECO:0000256" key="13">
    <source>
        <dbReference type="SAM" id="SignalP"/>
    </source>
</evidence>
<dbReference type="SUPFAM" id="SSF56935">
    <property type="entry name" value="Porins"/>
    <property type="match status" value="1"/>
</dbReference>
<keyword evidence="6 13" id="KW-0732">Signal</keyword>
<evidence type="ECO:0000256" key="3">
    <source>
        <dbReference type="ARBA" id="ARBA00022448"/>
    </source>
</evidence>
<dbReference type="InterPro" id="IPR010916">
    <property type="entry name" value="TonB_box_CS"/>
</dbReference>
<evidence type="ECO:0000259" key="15">
    <source>
        <dbReference type="Pfam" id="PF07715"/>
    </source>
</evidence>
<evidence type="ECO:0000256" key="9">
    <source>
        <dbReference type="ARBA" id="ARBA00023170"/>
    </source>
</evidence>
<keyword evidence="8 11" id="KW-0472">Membrane</keyword>
<feature type="signal peptide" evidence="13">
    <location>
        <begin position="1"/>
        <end position="26"/>
    </location>
</feature>
<keyword evidence="9 16" id="KW-0675">Receptor</keyword>
<name>A0A6G8S2V7_9GAMM</name>
<sequence>MMNTQNGVFKFSLLSMAILACHSAFAAETSEPSAVKSLNQLESISVMASRGSDLKDMDMSTTIIQHEQIQNAPQTSLDQIINKIPGVFAPARLSTQIHPTGQLLNIRGFGTSTNGLTLVLLDGIPANDPYFRTINWAQIPKEQVERIEVIRGGGATSLWGNMAMGGVINIVTRTPKSGTDVYASYGSFNTSTYGVNQGFEVSDQLKIGFSYDGSYSDGYWQTPKKYRHPEMSKTQTQVDTFNIKAVYTPRERDEYALALQSSQTQENGLQYAQAENQWDSYRIAYSGKTALSNTWDLHSVGWYQYNEMQTQNVSNAGYTLATPFNGISNISQKEKAQYDSFGGSLSTSTDWKNLHDIKFGVDYRQIDVKDPLHIFNASGHLGDITAEATHQFYGIFAQALYRADSIPLDITLGLREDFWQASKAKTFGQYGQSEINNPLPDQDENHFSPRLGFKYHAMDSFDVRGAVYKNFSAPGLNQMYRSFIGGNNYTVPNTDLKSQTNKGAELGFDFNHNQFNFSGTYFYNKVKDYIDYAIVQNGCDPSNQYCRTEVSAASNLRQYINAGDAKMQGFELMADWQVTDRINLNAGYTYTQSELTRSKVSPTGQQLGQIPTWNATLGASWKATDKLNLNVQLRDFASYWNDTSHLQRNDGAFTADVSVNYQASPKLQLYAIAQNLFARDYYDQGFSHNTNGDLNTSTIPSYAMPFNFTFGAKYHF</sequence>
<evidence type="ECO:0000256" key="11">
    <source>
        <dbReference type="PROSITE-ProRule" id="PRU01360"/>
    </source>
</evidence>
<dbReference type="InterPro" id="IPR037066">
    <property type="entry name" value="Plug_dom_sf"/>
</dbReference>
<evidence type="ECO:0000256" key="6">
    <source>
        <dbReference type="ARBA" id="ARBA00022729"/>
    </source>
</evidence>
<dbReference type="PROSITE" id="PS52016">
    <property type="entry name" value="TONB_DEPENDENT_REC_3"/>
    <property type="match status" value="1"/>
</dbReference>
<dbReference type="PROSITE" id="PS00430">
    <property type="entry name" value="TONB_DEPENDENT_REC_1"/>
    <property type="match status" value="1"/>
</dbReference>
<evidence type="ECO:0000256" key="2">
    <source>
        <dbReference type="ARBA" id="ARBA00008143"/>
    </source>
</evidence>
<evidence type="ECO:0000259" key="14">
    <source>
        <dbReference type="Pfam" id="PF00593"/>
    </source>
</evidence>
<keyword evidence="4 11" id="KW-1134">Transmembrane beta strand</keyword>
<feature type="chain" id="PRO_5026111970" evidence="13">
    <location>
        <begin position="27"/>
        <end position="716"/>
    </location>
</feature>
<comment type="similarity">
    <text evidence="2">Belongs to the TonB-dependent receptor family. Hemoglobin/haptoglobin binding protein subfamily.</text>
</comment>
<feature type="short sequence motif" description="TonB box" evidence="12">
    <location>
        <begin position="43"/>
        <end position="49"/>
    </location>
</feature>
<dbReference type="EMBL" id="CP049916">
    <property type="protein sequence ID" value="QIO08464.1"/>
    <property type="molecule type" value="Genomic_DNA"/>
</dbReference>
<proteinExistence type="inferred from homology"/>
<evidence type="ECO:0000256" key="1">
    <source>
        <dbReference type="ARBA" id="ARBA00004571"/>
    </source>
</evidence>
<dbReference type="InterPro" id="IPR000531">
    <property type="entry name" value="Beta-barrel_TonB"/>
</dbReference>
<keyword evidence="3 11" id="KW-0813">Transport</keyword>
<dbReference type="GO" id="GO:0009279">
    <property type="term" value="C:cell outer membrane"/>
    <property type="evidence" value="ECO:0007669"/>
    <property type="project" value="UniProtKB-SubCell"/>
</dbReference>
<evidence type="ECO:0000256" key="4">
    <source>
        <dbReference type="ARBA" id="ARBA00022452"/>
    </source>
</evidence>
<gene>
    <name evidence="16" type="ORF">G8D99_05150</name>
</gene>
<evidence type="ECO:0000256" key="7">
    <source>
        <dbReference type="ARBA" id="ARBA00023077"/>
    </source>
</evidence>
<accession>A0A6G8S2V7</accession>
<comment type="subcellular location">
    <subcellularLocation>
        <location evidence="1 11">Cell outer membrane</location>
        <topology evidence="1 11">Multi-pass membrane protein</topology>
    </subcellularLocation>
</comment>
<dbReference type="RefSeq" id="WP_166323246.1">
    <property type="nucleotide sequence ID" value="NZ_CP049916.1"/>
</dbReference>
<organism evidence="16 17">
    <name type="scientific">Acinetobacter lanii</name>
    <dbReference type="NCBI Taxonomy" id="2715163"/>
    <lineage>
        <taxon>Bacteria</taxon>
        <taxon>Pseudomonadati</taxon>
        <taxon>Pseudomonadota</taxon>
        <taxon>Gammaproteobacteria</taxon>
        <taxon>Moraxellales</taxon>
        <taxon>Moraxellaceae</taxon>
        <taxon>Acinetobacter</taxon>
    </lineage>
</organism>
<dbReference type="Gene3D" id="2.40.170.20">
    <property type="entry name" value="TonB-dependent receptor, beta-barrel domain"/>
    <property type="match status" value="1"/>
</dbReference>
<dbReference type="KEGG" id="alj:G8D99_05150"/>
<keyword evidence="5 11" id="KW-0812">Transmembrane</keyword>
<keyword evidence="10 11" id="KW-0998">Cell outer membrane</keyword>
<keyword evidence="7 12" id="KW-0798">TonB box</keyword>
<dbReference type="Pfam" id="PF07715">
    <property type="entry name" value="Plug"/>
    <property type="match status" value="1"/>
</dbReference>
<dbReference type="GO" id="GO:0044718">
    <property type="term" value="P:siderophore transmembrane transport"/>
    <property type="evidence" value="ECO:0007669"/>
    <property type="project" value="TreeGrafter"/>
</dbReference>
<dbReference type="AlphaFoldDB" id="A0A6G8S2V7"/>
<keyword evidence="17" id="KW-1185">Reference proteome</keyword>